<name>A0A9C7CDD7_9VIRU</name>
<reference evidence="2" key="1">
    <citation type="submission" date="2022-10" db="EMBL/GenBank/DDBJ databases">
        <title>Genome sequences of endogenous nimaviruses in decapod crustaceans.</title>
        <authorList>
            <person name="Kawato S."/>
            <person name="Nozaki R."/>
            <person name="Kondo H."/>
            <person name="Hirono I."/>
        </authorList>
    </citation>
    <scope>NUCLEOTIDE SEQUENCE</scope>
    <source>
        <strain evidence="2">Okinawa2016</strain>
    </source>
</reference>
<dbReference type="EMBL" id="LC738875">
    <property type="protein sequence ID" value="BDT62437.1"/>
    <property type="molecule type" value="Genomic_DNA"/>
</dbReference>
<proteinExistence type="predicted"/>
<sequence length="857" mass="95625">MSIEVDAVTAGVADTIVDQINFRLGELDRTTRQEVEDVFNLKGLDGVALKKLDNILREERKAFPPKTGRGSDDTWLQGLRYEWTRSDEVIPIQEETEPNPLAIRCMESSTIWTLSLVFCLDTLAHMGGGFPELERMHATVAPILNNLEVDVDMRTLPVHQPKVDGADLWCVVNNRIETRREHSRPPSPAVEYAINRLGAPEEIAEADKIRVEFVIQDAVNCGSPWGSAPLLHVGSNFRVGPEAVVTETEWTGSTTVRQTSCSRTRDSCFVYNRKDPTLELPSKLNEVAESLSGLVNEVGRAFCLKIRDATRFLPRALLLSLALCHPKIRIRLAICAYVICYLPTTRFNRNRDRRSHVTSGHLLVFGQGVRFTIGNHKVSRKLSLVSREPCRICSRTCDHGEHPAHAHGRVPDFSGKRSVEAVLPEFQHGPFVDGEGSLSTPTCASTTMVHQFFCEGVVPCYIDNVFNGNNETPNSEHVKSSLIVYGKASSNAGPPENCRMGIKTRLRTFVYDQRRHCGSADNALVTRDTYYDLMEQRCDLDAARRHLDSSRVRCDTIMDGDTTVDKMDRWRPLILKTIETHRAARLFADQVTRLCRKAKKGELTASPVVDKARALCMQFTDVCRDYNRVRQGTLWGTASRELTSRGRGELQSENITTVTSGAVRLSKVASSMTEPWDEIARTLTTLADRRQATMLVMSNRAIAVASRMVLRGARCIASTLREDDCGRVQLHQFLMAVDGMVVAPTTNTTLSHFSVCRDGVSATTAPNDDLPETKLKTSTPPPAHLSSFLLPLLPRPTPITRVANLPAPVPKPYVIPQLRRSCKSREYHRLPSGRWRRPQTTNDSFRGCGVASTTDRC</sequence>
<evidence type="ECO:0000313" key="2">
    <source>
        <dbReference type="EMBL" id="BDT62437.1"/>
    </source>
</evidence>
<accession>A0A9C7CDD7</accession>
<organism evidence="2">
    <name type="scientific">Melicertus latisulcatus pemonivirus</name>
    <dbReference type="NCBI Taxonomy" id="2984278"/>
    <lineage>
        <taxon>Viruses</taxon>
        <taxon>Viruses incertae sedis</taxon>
        <taxon>Naldaviricetes</taxon>
        <taxon>Nimaviridae</taxon>
    </lineage>
</organism>
<feature type="region of interest" description="Disordered" evidence="1">
    <location>
        <begin position="833"/>
        <end position="857"/>
    </location>
</feature>
<evidence type="ECO:0000256" key="1">
    <source>
        <dbReference type="SAM" id="MobiDB-lite"/>
    </source>
</evidence>
<protein>
    <submittedName>
        <fullName evidence="2">Wsv119-like protein</fullName>
    </submittedName>
</protein>